<reference evidence="2" key="1">
    <citation type="submission" date="2021-12" db="EMBL/GenBank/DDBJ databases">
        <title>Convergent genome expansion in fungi linked to evolution of root-endophyte symbiosis.</title>
        <authorList>
            <consortium name="DOE Joint Genome Institute"/>
            <person name="Ke Y.-H."/>
            <person name="Bonito G."/>
            <person name="Liao H.-L."/>
            <person name="Looney B."/>
            <person name="Rojas-Flechas A."/>
            <person name="Nash J."/>
            <person name="Hameed K."/>
            <person name="Schadt C."/>
            <person name="Martin F."/>
            <person name="Crous P.W."/>
            <person name="Miettinen O."/>
            <person name="Magnuson J.K."/>
            <person name="Labbe J."/>
            <person name="Jacobson D."/>
            <person name="Doktycz M.J."/>
            <person name="Veneault-Fourrey C."/>
            <person name="Kuo A."/>
            <person name="Mondo S."/>
            <person name="Calhoun S."/>
            <person name="Riley R."/>
            <person name="Ohm R."/>
            <person name="LaButti K."/>
            <person name="Andreopoulos B."/>
            <person name="Pangilinan J."/>
            <person name="Nolan M."/>
            <person name="Tritt A."/>
            <person name="Clum A."/>
            <person name="Lipzen A."/>
            <person name="Daum C."/>
            <person name="Barry K."/>
            <person name="Grigoriev I.V."/>
            <person name="Vilgalys R."/>
        </authorList>
    </citation>
    <scope>NUCLEOTIDE SEQUENCE</scope>
    <source>
        <strain evidence="2">PMI_201</strain>
    </source>
</reference>
<feature type="compositionally biased region" description="Low complexity" evidence="1">
    <location>
        <begin position="88"/>
        <end position="98"/>
    </location>
</feature>
<feature type="compositionally biased region" description="Polar residues" evidence="1">
    <location>
        <begin position="259"/>
        <end position="282"/>
    </location>
</feature>
<evidence type="ECO:0000313" key="3">
    <source>
        <dbReference type="Proteomes" id="UP001201262"/>
    </source>
</evidence>
<feature type="compositionally biased region" description="Polar residues" evidence="1">
    <location>
        <begin position="180"/>
        <end position="202"/>
    </location>
</feature>
<feature type="compositionally biased region" description="Low complexity" evidence="1">
    <location>
        <begin position="121"/>
        <end position="132"/>
    </location>
</feature>
<dbReference type="EMBL" id="JAJTJA010000003">
    <property type="protein sequence ID" value="KAH8702591.1"/>
    <property type="molecule type" value="Genomic_DNA"/>
</dbReference>
<feature type="compositionally biased region" description="Basic residues" evidence="1">
    <location>
        <begin position="304"/>
        <end position="323"/>
    </location>
</feature>
<feature type="compositionally biased region" description="Basic and acidic residues" evidence="1">
    <location>
        <begin position="499"/>
        <end position="517"/>
    </location>
</feature>
<keyword evidence="3" id="KW-1185">Reference proteome</keyword>
<feature type="region of interest" description="Disordered" evidence="1">
    <location>
        <begin position="647"/>
        <end position="730"/>
    </location>
</feature>
<feature type="compositionally biased region" description="Polar residues" evidence="1">
    <location>
        <begin position="647"/>
        <end position="658"/>
    </location>
</feature>
<evidence type="ECO:0000256" key="1">
    <source>
        <dbReference type="SAM" id="MobiDB-lite"/>
    </source>
</evidence>
<feature type="compositionally biased region" description="Polar residues" evidence="1">
    <location>
        <begin position="99"/>
        <end position="115"/>
    </location>
</feature>
<dbReference type="AlphaFoldDB" id="A0AAD4Q4C5"/>
<organism evidence="2 3">
    <name type="scientific">Talaromyces proteolyticus</name>
    <dbReference type="NCBI Taxonomy" id="1131652"/>
    <lineage>
        <taxon>Eukaryota</taxon>
        <taxon>Fungi</taxon>
        <taxon>Dikarya</taxon>
        <taxon>Ascomycota</taxon>
        <taxon>Pezizomycotina</taxon>
        <taxon>Eurotiomycetes</taxon>
        <taxon>Eurotiomycetidae</taxon>
        <taxon>Eurotiales</taxon>
        <taxon>Trichocomaceae</taxon>
        <taxon>Talaromyces</taxon>
        <taxon>Talaromyces sect. Bacilispori</taxon>
    </lineage>
</organism>
<dbReference type="GeneID" id="70244093"/>
<name>A0AAD4Q4C5_9EURO</name>
<feature type="compositionally biased region" description="Basic and acidic residues" evidence="1">
    <location>
        <begin position="163"/>
        <end position="176"/>
    </location>
</feature>
<accession>A0AAD4Q4C5</accession>
<feature type="compositionally biased region" description="Basic and acidic residues" evidence="1">
    <location>
        <begin position="229"/>
        <end position="245"/>
    </location>
</feature>
<dbReference type="Proteomes" id="UP001201262">
    <property type="component" value="Unassembled WGS sequence"/>
</dbReference>
<feature type="region of interest" description="Disordered" evidence="1">
    <location>
        <begin position="1"/>
        <end position="373"/>
    </location>
</feature>
<proteinExistence type="predicted"/>
<dbReference type="RefSeq" id="XP_046075967.1">
    <property type="nucleotide sequence ID" value="XM_046213806.1"/>
</dbReference>
<evidence type="ECO:0000313" key="2">
    <source>
        <dbReference type="EMBL" id="KAH8702591.1"/>
    </source>
</evidence>
<feature type="region of interest" description="Disordered" evidence="1">
    <location>
        <begin position="494"/>
        <end position="521"/>
    </location>
</feature>
<feature type="compositionally biased region" description="Basic and acidic residues" evidence="1">
    <location>
        <begin position="1"/>
        <end position="10"/>
    </location>
</feature>
<sequence>MAGTKRKVDASRSSSSQNTAASENSNQGYARVTARRGTRIRITTSRANPTLPEESNSQEAPRAASKSEPTVEEHAGASQEPRSKRQKVVPTTETPKPTRSSARIKTRANSVSSVESHPHLSSQPSTEEASSSGNFPRNKSKTVTRKNSSRYTAVAEQPSVDSVDSKRSSEHDDLILDKNFSFSSINAPDQKLTETTSETSPSKFLRGRRSQVEDTDQGGVTEVPGSSFDLKEPKHEDDETVRKLSNDGLAYTIEDSEDSQNLQANSSAKPLPAESSTVSQNNEDVDNAALNQDETKFTSNSRGRGSRGRNSGRARGNRGRGRGAARGGAPVRGSNRGRGRGGRGGGKGGRRGEDDSDFEFERSPSPGPGSQKLLDRQKELKQSWKRLAATQRLVLNVLAGRTQNRLARDKHVFRKAPEYEEVQAELDLALEQRLEILLNEYNLRIGEANTLLEAEKTIIQERYQANASHIKEELFYAAQGDYMNLVEGVKYAEDDEHTEPDLDRPEPTEVADGDQKSSDTNYKPVFLYRDEPRFKRGYNSKYMREPSGAAASDLGKSGWDDFIQRVKMQEISQESIPTGPDPIQALLQAVDAVTEAKSGAQEGFPEALFALADAASSVQPISVPAVVNQPQPSQTTAELPSFLFPRTQTRPFFPTSHTLPDPFTSGGGPPQLPPPPGVQFTRPGAFPGFLPGHQSPHQPPPQYQHAPPPYYFPPPPAPPPSSNSQRNQRY</sequence>
<feature type="compositionally biased region" description="Basic residues" evidence="1">
    <location>
        <begin position="138"/>
        <end position="148"/>
    </location>
</feature>
<protein>
    <submittedName>
        <fullName evidence="2">Uncharacterized protein</fullName>
    </submittedName>
</protein>
<feature type="compositionally biased region" description="Low complexity" evidence="1">
    <location>
        <begin position="11"/>
        <end position="32"/>
    </location>
</feature>
<comment type="caution">
    <text evidence="2">The sequence shown here is derived from an EMBL/GenBank/DDBJ whole genome shotgun (WGS) entry which is preliminary data.</text>
</comment>
<gene>
    <name evidence="2" type="ORF">BGW36DRAFT_356700</name>
</gene>
<feature type="compositionally biased region" description="Pro residues" evidence="1">
    <location>
        <begin position="697"/>
        <end position="721"/>
    </location>
</feature>